<evidence type="ECO:0000256" key="8">
    <source>
        <dbReference type="PROSITE-ProRule" id="PRU00175"/>
    </source>
</evidence>
<dbReference type="Pfam" id="PF13771">
    <property type="entry name" value="zf-HC5HC2H"/>
    <property type="match status" value="1"/>
</dbReference>
<dbReference type="OrthoDB" id="512616at2759"/>
<evidence type="ECO:0000259" key="11">
    <source>
        <dbReference type="PROSITE" id="PS51805"/>
    </source>
</evidence>
<keyword evidence="6" id="KW-0833">Ubl conjugation pathway</keyword>
<dbReference type="GO" id="GO:0005634">
    <property type="term" value="C:nucleus"/>
    <property type="evidence" value="ECO:0007669"/>
    <property type="project" value="TreeGrafter"/>
</dbReference>
<gene>
    <name evidence="12" type="ORF">DGUA_6G011149</name>
</gene>
<dbReference type="InterPro" id="IPR001841">
    <property type="entry name" value="Znf_RING"/>
</dbReference>
<evidence type="ECO:0000256" key="4">
    <source>
        <dbReference type="ARBA" id="ARBA00022723"/>
    </source>
</evidence>
<dbReference type="PANTHER" id="PTHR12420">
    <property type="entry name" value="PHD FINGER PROTEIN"/>
    <property type="match status" value="1"/>
</dbReference>
<evidence type="ECO:0000256" key="3">
    <source>
        <dbReference type="ARBA" id="ARBA00022679"/>
    </source>
</evidence>
<dbReference type="GO" id="GO:0008270">
    <property type="term" value="F:zinc ion binding"/>
    <property type="evidence" value="ECO:0007669"/>
    <property type="project" value="UniProtKB-KW"/>
</dbReference>
<organism evidence="12 13">
    <name type="scientific">Drosophila guanche</name>
    <name type="common">Fruit fly</name>
    <dbReference type="NCBI Taxonomy" id="7266"/>
    <lineage>
        <taxon>Eukaryota</taxon>
        <taxon>Metazoa</taxon>
        <taxon>Ecdysozoa</taxon>
        <taxon>Arthropoda</taxon>
        <taxon>Hexapoda</taxon>
        <taxon>Insecta</taxon>
        <taxon>Pterygota</taxon>
        <taxon>Neoptera</taxon>
        <taxon>Endopterygota</taxon>
        <taxon>Diptera</taxon>
        <taxon>Brachycera</taxon>
        <taxon>Muscomorpha</taxon>
        <taxon>Ephydroidea</taxon>
        <taxon>Drosophilidae</taxon>
        <taxon>Drosophila</taxon>
        <taxon>Sophophora</taxon>
    </lineage>
</organism>
<name>A0A3B0K0G2_DROGU</name>
<dbReference type="SUPFAM" id="SSF57903">
    <property type="entry name" value="FYVE/PHD zinc finger"/>
    <property type="match status" value="1"/>
</dbReference>
<evidence type="ECO:0000256" key="6">
    <source>
        <dbReference type="ARBA" id="ARBA00022786"/>
    </source>
</evidence>
<keyword evidence="4" id="KW-0479">Metal-binding</keyword>
<evidence type="ECO:0000256" key="1">
    <source>
        <dbReference type="ARBA" id="ARBA00004123"/>
    </source>
</evidence>
<dbReference type="AlphaFoldDB" id="A0A3B0K0G2"/>
<dbReference type="PANTHER" id="PTHR12420:SF42">
    <property type="entry name" value="G2_M PHASE-SPECIFIC E3 UBIQUITIN-PROTEIN LIGASE"/>
    <property type="match status" value="1"/>
</dbReference>
<reference evidence="13" key="1">
    <citation type="submission" date="2018-01" db="EMBL/GenBank/DDBJ databases">
        <authorList>
            <person name="Alioto T."/>
            <person name="Alioto T."/>
        </authorList>
    </citation>
    <scope>NUCLEOTIDE SEQUENCE [LARGE SCALE GENOMIC DNA]</scope>
</reference>
<proteinExistence type="predicted"/>
<dbReference type="InterPro" id="IPR034732">
    <property type="entry name" value="EPHD"/>
</dbReference>
<dbReference type="STRING" id="7266.A0A3B0K0G2"/>
<evidence type="ECO:0000256" key="7">
    <source>
        <dbReference type="ARBA" id="ARBA00022833"/>
    </source>
</evidence>
<keyword evidence="7" id="KW-0862">Zinc</keyword>
<feature type="region of interest" description="Disordered" evidence="9">
    <location>
        <begin position="517"/>
        <end position="540"/>
    </location>
</feature>
<dbReference type="InterPro" id="IPR042013">
    <property type="entry name" value="PHF7/G2E3_ePHD"/>
</dbReference>
<feature type="compositionally biased region" description="Low complexity" evidence="9">
    <location>
        <begin position="442"/>
        <end position="453"/>
    </location>
</feature>
<evidence type="ECO:0000256" key="5">
    <source>
        <dbReference type="ARBA" id="ARBA00022771"/>
    </source>
</evidence>
<dbReference type="InterPro" id="IPR013083">
    <property type="entry name" value="Znf_RING/FYVE/PHD"/>
</dbReference>
<dbReference type="InterPro" id="IPR011011">
    <property type="entry name" value="Znf_FYVE_PHD"/>
</dbReference>
<sequence length="540" mass="59821">MVNCMLCGSSVENVRDYGPSFHYDELNKVHRNCLYLSSNLVQRGDDNNGISRFLKEDILAEVERAKKLTCHYCNRSGASIGCCKSSCRRSFHFSCGLENLARNQFCGSYKSYCHSHVGKSKVRPPADEKCPMCLELVVPENEKFRQVLAQQAPCCRNGWFHKKCLQDYAHNAGYFFKCPLCNSSSKFMDVCLWGVSVPNRYVFEQLLAWQIIPPTHFHSRDASWETEPNAFHDQLVRDLTCTASSCIAVHGRNSDTRNISFCQLCGSNAVHSYCVAPTYVETCQTCSIVDPPSDDSEDEFEMFARREALRSRSRINGQNRSRYQDKLRAPSTDEDADDDNEDCDFLGGLEAVYPPLAAPAAGAITAADSVAATATVNGTDTGSMTTDTSSEQAAATAAPPESDPMLRTQTPLGSLTRARAGHAVSAPSNRKVDQPVNTSPPQATVTSSAAVAAARQRNRNSLLRHTMSIERESRVQRIGQRRRTMNSEPFNGELRSRTLRRQGAACLRQSSETEIGAGDISCIARRTRKRTAETDTEPKN</sequence>
<keyword evidence="3" id="KW-0808">Transferase</keyword>
<feature type="domain" description="RING-type" evidence="10">
    <location>
        <begin position="130"/>
        <end position="182"/>
    </location>
</feature>
<feature type="region of interest" description="Disordered" evidence="9">
    <location>
        <begin position="378"/>
        <end position="453"/>
    </location>
</feature>
<evidence type="ECO:0000259" key="10">
    <source>
        <dbReference type="PROSITE" id="PS50089"/>
    </source>
</evidence>
<evidence type="ECO:0000256" key="9">
    <source>
        <dbReference type="SAM" id="MobiDB-lite"/>
    </source>
</evidence>
<protein>
    <submittedName>
        <fullName evidence="12">Blast:G2/M phase-specific E3 ubiquitin-protein ligase</fullName>
    </submittedName>
</protein>
<dbReference type="EMBL" id="OUUW01000003">
    <property type="protein sequence ID" value="SPP78501.1"/>
    <property type="molecule type" value="Genomic_DNA"/>
</dbReference>
<dbReference type="CDD" id="cd15669">
    <property type="entry name" value="ePHD_PHF7_G2E3_like"/>
    <property type="match status" value="1"/>
</dbReference>
<feature type="domain" description="PHD-type" evidence="11">
    <location>
        <begin position="1"/>
        <end position="117"/>
    </location>
</feature>
<comment type="subcellular location">
    <subcellularLocation>
        <location evidence="1">Nucleus</location>
    </subcellularLocation>
</comment>
<feature type="compositionally biased region" description="Basic and acidic residues" evidence="9">
    <location>
        <begin position="530"/>
        <end position="540"/>
    </location>
</feature>
<dbReference type="PROSITE" id="PS51805">
    <property type="entry name" value="EPHD"/>
    <property type="match status" value="1"/>
</dbReference>
<keyword evidence="13" id="KW-1185">Reference proteome</keyword>
<feature type="compositionally biased region" description="Low complexity" evidence="9">
    <location>
        <begin position="378"/>
        <end position="390"/>
    </location>
</feature>
<evidence type="ECO:0000256" key="2">
    <source>
        <dbReference type="ARBA" id="ARBA00004906"/>
    </source>
</evidence>
<accession>A0A3B0K0G2</accession>
<feature type="region of interest" description="Disordered" evidence="9">
    <location>
        <begin position="311"/>
        <end position="340"/>
    </location>
</feature>
<dbReference type="Gene3D" id="3.30.40.10">
    <property type="entry name" value="Zinc/RING finger domain, C3HC4 (zinc finger)"/>
    <property type="match status" value="2"/>
</dbReference>
<keyword evidence="5 8" id="KW-0863">Zinc-finger</keyword>
<dbReference type="InterPro" id="IPR051188">
    <property type="entry name" value="PHD-type_Zinc_Finger"/>
</dbReference>
<dbReference type="PROSITE" id="PS50089">
    <property type="entry name" value="ZF_RING_2"/>
    <property type="match status" value="1"/>
</dbReference>
<evidence type="ECO:0000313" key="13">
    <source>
        <dbReference type="Proteomes" id="UP000268350"/>
    </source>
</evidence>
<dbReference type="Proteomes" id="UP000268350">
    <property type="component" value="Unassembled WGS sequence"/>
</dbReference>
<dbReference type="OMA" id="HANVSCC"/>
<evidence type="ECO:0000313" key="12">
    <source>
        <dbReference type="EMBL" id="SPP78501.1"/>
    </source>
</evidence>
<comment type="pathway">
    <text evidence="2">Protein modification; protein ubiquitination.</text>
</comment>